<evidence type="ECO:0000256" key="2">
    <source>
        <dbReference type="ARBA" id="ARBA00022670"/>
    </source>
</evidence>
<dbReference type="InterPro" id="IPR008580">
    <property type="entry name" value="PPPDE_dom"/>
</dbReference>
<dbReference type="PROSITE" id="PS50031">
    <property type="entry name" value="EH"/>
    <property type="match status" value="1"/>
</dbReference>
<evidence type="ECO:0000313" key="7">
    <source>
        <dbReference type="EMBL" id="CAK0849952.1"/>
    </source>
</evidence>
<evidence type="ECO:0000313" key="8">
    <source>
        <dbReference type="Proteomes" id="UP001189429"/>
    </source>
</evidence>
<dbReference type="SMART" id="SM01179">
    <property type="entry name" value="DUF862"/>
    <property type="match status" value="1"/>
</dbReference>
<evidence type="ECO:0000256" key="1">
    <source>
        <dbReference type="ARBA" id="ARBA00008140"/>
    </source>
</evidence>
<evidence type="ECO:0000256" key="3">
    <source>
        <dbReference type="ARBA" id="ARBA00022801"/>
    </source>
</evidence>
<feature type="region of interest" description="Disordered" evidence="4">
    <location>
        <begin position="186"/>
        <end position="241"/>
    </location>
</feature>
<dbReference type="Gene3D" id="3.90.1720.30">
    <property type="entry name" value="PPPDE domains"/>
    <property type="match status" value="1"/>
</dbReference>
<keyword evidence="3" id="KW-0378">Hydrolase</keyword>
<comment type="similarity">
    <text evidence="1">Belongs to the DeSI family.</text>
</comment>
<keyword evidence="8" id="KW-1185">Reference proteome</keyword>
<reference evidence="7" key="1">
    <citation type="submission" date="2023-10" db="EMBL/GenBank/DDBJ databases">
        <authorList>
            <person name="Chen Y."/>
            <person name="Shah S."/>
            <person name="Dougan E. K."/>
            <person name="Thang M."/>
            <person name="Chan C."/>
        </authorList>
    </citation>
    <scope>NUCLEOTIDE SEQUENCE [LARGE SCALE GENOMIC DNA]</scope>
</reference>
<feature type="non-terminal residue" evidence="7">
    <location>
        <position position="1"/>
    </location>
</feature>
<feature type="domain" description="EH" evidence="5">
    <location>
        <begin position="481"/>
        <end position="553"/>
    </location>
</feature>
<dbReference type="PANTHER" id="PTHR12378:SF9">
    <property type="entry name" value="OS06G0107000 PROTEIN"/>
    <property type="match status" value="1"/>
</dbReference>
<protein>
    <recommendedName>
        <fullName evidence="9">PPPDE domain-containing protein</fullName>
    </recommendedName>
</protein>
<dbReference type="InterPro" id="IPR011992">
    <property type="entry name" value="EF-hand-dom_pair"/>
</dbReference>
<dbReference type="Pfam" id="PF12763">
    <property type="entry name" value="EH"/>
    <property type="match status" value="1"/>
</dbReference>
<evidence type="ECO:0008006" key="9">
    <source>
        <dbReference type="Google" id="ProtNLM"/>
    </source>
</evidence>
<organism evidence="7 8">
    <name type="scientific">Prorocentrum cordatum</name>
    <dbReference type="NCBI Taxonomy" id="2364126"/>
    <lineage>
        <taxon>Eukaryota</taxon>
        <taxon>Sar</taxon>
        <taxon>Alveolata</taxon>
        <taxon>Dinophyceae</taxon>
        <taxon>Prorocentrales</taxon>
        <taxon>Prorocentraceae</taxon>
        <taxon>Prorocentrum</taxon>
    </lineage>
</organism>
<dbReference type="Gene3D" id="1.10.238.10">
    <property type="entry name" value="EF-hand"/>
    <property type="match status" value="1"/>
</dbReference>
<gene>
    <name evidence="7" type="ORF">PCOR1329_LOCUS42519</name>
</gene>
<proteinExistence type="inferred from homology"/>
<dbReference type="InterPro" id="IPR000261">
    <property type="entry name" value="EH_dom"/>
</dbReference>
<feature type="domain" description="PPPDE" evidence="6">
    <location>
        <begin position="7"/>
        <end position="147"/>
    </location>
</feature>
<sequence>ALAVTPVPVTLHVYDLGSAFAGVNMLGRAVGTGAFHAAVEVHGKEWSFGAFSDGPHGSGIFWCPPKGCSAHSYREGLPMGDTTLSKKDFNRLLDKLAREWPGSDYDLLRRNCCHFSAELCDRLGVGPVPAWVTSLAGVGAALRSSARMVVRGAVNAPIYAAQGIAAAPFAAYDALMGPAESIDARGAESCTPAAERPSDAPGELQRQGSGAPAELRRQGSAAPGPPSTVAGPQPQAGNLGAGLKAGDAVEVFSNSCKSWCGARVESVDRASSSIVVSFRLPGAGPSELSTKVLPFNHKSLRRASPGAADAAWFGAASREPAFGPADAFGEGQAVEVYSNTHGAWCPGQVERTAGNMLSVAFLAPGSGPGEWSRKDIPADHKDVRATGDAQKAVQKDLKVGDWVEVFSHASQSWVLSRVSRLLRGGGLAAAFQLPGAAEGEWEEKRVLPGSSDLRRPPGTASDVRGGGLSADRPALDWSREERAAYSKLMEGLCDVNKTVADMARATADAARCAEFLKSSGLPRRVLKEIWSVSNPAGLDRLSSQEFYTCCRLVGHCQALLGSGDASAAEVLAEGAADSLQLLMQWELLEERPPKLPEFAAVPGGH</sequence>
<comment type="caution">
    <text evidence="7">The sequence shown here is derived from an EMBL/GenBank/DDBJ whole genome shotgun (WGS) entry which is preliminary data.</text>
</comment>
<accession>A0ABN9TV66</accession>
<dbReference type="Proteomes" id="UP001189429">
    <property type="component" value="Unassembled WGS sequence"/>
</dbReference>
<dbReference type="PROSITE" id="PS51858">
    <property type="entry name" value="PPPDE"/>
    <property type="match status" value="1"/>
</dbReference>
<name>A0ABN9TV66_9DINO</name>
<dbReference type="SUPFAM" id="SSF47473">
    <property type="entry name" value="EF-hand"/>
    <property type="match status" value="1"/>
</dbReference>
<dbReference type="InterPro" id="IPR042266">
    <property type="entry name" value="PPPDE_sf"/>
</dbReference>
<dbReference type="Pfam" id="PF05903">
    <property type="entry name" value="Peptidase_C97"/>
    <property type="match status" value="1"/>
</dbReference>
<evidence type="ECO:0000259" key="5">
    <source>
        <dbReference type="PROSITE" id="PS50031"/>
    </source>
</evidence>
<evidence type="ECO:0000256" key="4">
    <source>
        <dbReference type="SAM" id="MobiDB-lite"/>
    </source>
</evidence>
<evidence type="ECO:0000259" key="6">
    <source>
        <dbReference type="PROSITE" id="PS51858"/>
    </source>
</evidence>
<dbReference type="PANTHER" id="PTHR12378">
    <property type="entry name" value="DESUMOYLATING ISOPEPTIDASE"/>
    <property type="match status" value="1"/>
</dbReference>
<keyword evidence="2" id="KW-0645">Protease</keyword>
<dbReference type="EMBL" id="CAUYUJ010015107">
    <property type="protein sequence ID" value="CAK0849952.1"/>
    <property type="molecule type" value="Genomic_DNA"/>
</dbReference>
<feature type="region of interest" description="Disordered" evidence="4">
    <location>
        <begin position="448"/>
        <end position="472"/>
    </location>
</feature>